<dbReference type="InterPro" id="IPR011050">
    <property type="entry name" value="Pectin_lyase_fold/virulence"/>
</dbReference>
<dbReference type="Pfam" id="PF18911">
    <property type="entry name" value="PKD_4"/>
    <property type="match status" value="1"/>
</dbReference>
<dbReference type="InterPro" id="IPR000601">
    <property type="entry name" value="PKD_dom"/>
</dbReference>
<evidence type="ECO:0000313" key="3">
    <source>
        <dbReference type="Proteomes" id="UP001056766"/>
    </source>
</evidence>
<dbReference type="InterPro" id="IPR006626">
    <property type="entry name" value="PbH1"/>
</dbReference>
<dbReference type="InterPro" id="IPR013783">
    <property type="entry name" value="Ig-like_fold"/>
</dbReference>
<protein>
    <submittedName>
        <fullName evidence="2">PKD domain-containing protein</fullName>
    </submittedName>
</protein>
<dbReference type="CDD" id="cd00146">
    <property type="entry name" value="PKD"/>
    <property type="match status" value="1"/>
</dbReference>
<dbReference type="AlphaFoldDB" id="A0A9E5DE48"/>
<evidence type="ECO:0000313" key="2">
    <source>
        <dbReference type="EMBL" id="MCM1988014.1"/>
    </source>
</evidence>
<name>A0A9E5DE48_9EURY</name>
<dbReference type="Proteomes" id="UP001056766">
    <property type="component" value="Unassembled WGS sequence"/>
</dbReference>
<sequence length="935" mass="99473">MKQKKFKYGIMVSMALMLMLAFTGAASAGTTITLDPGDDVVAAIEGAVSGDTIYFNPGYYDVSNQRVHAYEKSLTLTGAGADVVTVDLGVLGWNFGYDSTHAQYDITIENINFDSIPNSSTIDPPSFLHDMFAAKLYIYYTTGDVVVRNCTFTNTTVSTFKANNVDFSDNVVAGVFKTIDTEKNFQFSRTFESVLVSGNSINEAFLEVCTSSDQQDNPAPTVEIYGNTFTNMTGSNAALWLKCESGATFTEATVTENTFDGNDAAIKITGITSSNNTICLNNFVDNTANYLDGGSNTGAISYVSDAMSYTYAGNSLGPSALGNYYSDYTGTDTGNDGIGDSAYTAVAGDDAAPLMQPHADYFQQAVDPTPSIPVIISETTIGGSGYDKFYGNSPTSDGGAIMIGMSKSSDGNLAANKGDYDIMLVKTDRSGNPEWTKNYGGTLYDAGLSVRQTVDGGYILVGRSKSSDGDVAANSGGYDVLIIKTDALGEIEWQKNYGGSADDKPAGIIQTSEGGFFISAYTKSADGDLEGLPVQGDYDLWTIKTDANGTIEWQKVFGGTDSDLAMYGDNSLQTTDNGFLVFATTESGDGNVTGHHGARDYWAVKLNAAGEMEWQKCYGGSADDYGYTVRQTSDNGFIFAGKSLSSDGDVLDNKGSHDVWIVKTDASGTIEWAKTYGGSGLDCAYDITELPDGGYMVAGSSKSSDFDLNANYGDCDIWVFEIDESGSLVWQKNFGGSGKEEAFGIMPMASGRYLLTGYTNSADGDIPDALGNYDALSIEIGPGGSLPCAVADFEADLTSGTAPLTVQFTDLSTDAESWSWDFDNDGVEDSTEQNPVYTYTVPGTYTVNLTVSNPAGSDTKTAVDYIVVGDWNPWNDIGSEGHGPNGPDGTHITLTEVIDAYNCFRNGTPAPETGASIDLTKVIDMYNCFRYGNPM</sequence>
<evidence type="ECO:0000259" key="1">
    <source>
        <dbReference type="PROSITE" id="PS50093"/>
    </source>
</evidence>
<reference evidence="2" key="2">
    <citation type="submission" date="2021-04" db="EMBL/GenBank/DDBJ databases">
        <authorList>
            <person name="Dong X."/>
        </authorList>
    </citation>
    <scope>NUCLEOTIDE SEQUENCE</scope>
    <source>
        <strain evidence="2">LLY</strain>
    </source>
</reference>
<dbReference type="InterPro" id="IPR022409">
    <property type="entry name" value="PKD/Chitinase_dom"/>
</dbReference>
<gene>
    <name evidence="2" type="ORF">KDK67_13715</name>
</gene>
<dbReference type="InterPro" id="IPR035986">
    <property type="entry name" value="PKD_dom_sf"/>
</dbReference>
<accession>A0A9E5DE48</accession>
<dbReference type="SUPFAM" id="SSF51126">
    <property type="entry name" value="Pectin lyase-like"/>
    <property type="match status" value="1"/>
</dbReference>
<dbReference type="PANTHER" id="PTHR42754">
    <property type="entry name" value="ENDOGLUCANASE"/>
    <property type="match status" value="1"/>
</dbReference>
<dbReference type="Gene3D" id="2.160.20.10">
    <property type="entry name" value="Single-stranded right-handed beta-helix, Pectin lyase-like"/>
    <property type="match status" value="1"/>
</dbReference>
<dbReference type="InterPro" id="IPR012334">
    <property type="entry name" value="Pectin_lyas_fold"/>
</dbReference>
<dbReference type="RefSeq" id="WP_250869419.1">
    <property type="nucleotide sequence ID" value="NZ_JAGSOI010000111.1"/>
</dbReference>
<dbReference type="PROSITE" id="PS50093">
    <property type="entry name" value="PKD"/>
    <property type="match status" value="1"/>
</dbReference>
<dbReference type="FunFam" id="2.60.40.10:FF:000270">
    <property type="entry name" value="Cell surface protein"/>
    <property type="match status" value="1"/>
</dbReference>
<proteinExistence type="predicted"/>
<dbReference type="Gene3D" id="2.60.40.10">
    <property type="entry name" value="Immunoglobulins"/>
    <property type="match status" value="1"/>
</dbReference>
<comment type="caution">
    <text evidence="2">The sequence shown here is derived from an EMBL/GenBank/DDBJ whole genome shotgun (WGS) entry which is preliminary data.</text>
</comment>
<dbReference type="SMART" id="SM00089">
    <property type="entry name" value="PKD"/>
    <property type="match status" value="1"/>
</dbReference>
<organism evidence="2 3">
    <name type="scientific">Methanococcoides seepicolus</name>
    <dbReference type="NCBI Taxonomy" id="2828780"/>
    <lineage>
        <taxon>Archaea</taxon>
        <taxon>Methanobacteriati</taxon>
        <taxon>Methanobacteriota</taxon>
        <taxon>Stenosarchaea group</taxon>
        <taxon>Methanomicrobia</taxon>
        <taxon>Methanosarcinales</taxon>
        <taxon>Methanosarcinaceae</taxon>
        <taxon>Methanococcoides</taxon>
    </lineage>
</organism>
<feature type="domain" description="PKD" evidence="1">
    <location>
        <begin position="812"/>
        <end position="867"/>
    </location>
</feature>
<dbReference type="PANTHER" id="PTHR42754:SF1">
    <property type="entry name" value="LIPOPROTEIN"/>
    <property type="match status" value="1"/>
</dbReference>
<keyword evidence="3" id="KW-1185">Reference proteome</keyword>
<dbReference type="EMBL" id="JAGSOI010000111">
    <property type="protein sequence ID" value="MCM1988014.1"/>
    <property type="molecule type" value="Genomic_DNA"/>
</dbReference>
<dbReference type="SMART" id="SM00710">
    <property type="entry name" value="PbH1"/>
    <property type="match status" value="4"/>
</dbReference>
<dbReference type="SUPFAM" id="SSF49299">
    <property type="entry name" value="PKD domain"/>
    <property type="match status" value="1"/>
</dbReference>
<reference evidence="2" key="1">
    <citation type="journal article" date="2021" name="mSystems">
        <title>Bacteria and Archaea Synergistically Convert Glycine Betaine to Biogenic Methane in the Formosa Cold Seep of the South China Sea.</title>
        <authorList>
            <person name="Li L."/>
            <person name="Zhang W."/>
            <person name="Zhang S."/>
            <person name="Song L."/>
            <person name="Sun Q."/>
            <person name="Zhang H."/>
            <person name="Xiang H."/>
            <person name="Dong X."/>
        </authorList>
    </citation>
    <scope>NUCLEOTIDE SEQUENCE</scope>
    <source>
        <strain evidence="2">LLY</strain>
    </source>
</reference>